<evidence type="ECO:0000313" key="13">
    <source>
        <dbReference type="Proteomes" id="UP001217089"/>
    </source>
</evidence>
<dbReference type="Proteomes" id="UP001217089">
    <property type="component" value="Unassembled WGS sequence"/>
</dbReference>
<evidence type="ECO:0000256" key="10">
    <source>
        <dbReference type="ARBA" id="ARBA00044960"/>
    </source>
</evidence>
<evidence type="ECO:0000256" key="2">
    <source>
        <dbReference type="ARBA" id="ARBA00022692"/>
    </source>
</evidence>
<keyword evidence="6" id="KW-0325">Glycoprotein</keyword>
<evidence type="ECO:0000256" key="9">
    <source>
        <dbReference type="ARBA" id="ARBA00024189"/>
    </source>
</evidence>
<evidence type="ECO:0000256" key="5">
    <source>
        <dbReference type="ARBA" id="ARBA00023136"/>
    </source>
</evidence>
<keyword evidence="7" id="KW-0458">Lysosome</keyword>
<evidence type="ECO:0000256" key="8">
    <source>
        <dbReference type="ARBA" id="ARBA00024176"/>
    </source>
</evidence>
<evidence type="ECO:0000256" key="7">
    <source>
        <dbReference type="ARBA" id="ARBA00023228"/>
    </source>
</evidence>
<dbReference type="PANTHER" id="PTHR31981:SF1">
    <property type="entry name" value="GLYCOSYLATED LYSOSOMAL MEMBRANE PROTEIN"/>
    <property type="match status" value="1"/>
</dbReference>
<proteinExistence type="inferred from homology"/>
<keyword evidence="4" id="KW-1133">Transmembrane helix</keyword>
<keyword evidence="5" id="KW-0472">Membrane</keyword>
<keyword evidence="3 11" id="KW-0732">Signal</keyword>
<comment type="subunit">
    <text evidence="10">Interacts (via lumenal domain) with lysosomal protein MFSD1; the interaction starts while both proteins are still in the endoplasmic reticulum and is required for stabilization of MFSD1 in lysosomes but has no direct effect on its targeting to lysosomes or transporter activity.</text>
</comment>
<dbReference type="Pfam" id="PF15065">
    <property type="entry name" value="NCU-G1"/>
    <property type="match status" value="1"/>
</dbReference>
<evidence type="ECO:0000256" key="11">
    <source>
        <dbReference type="SAM" id="SignalP"/>
    </source>
</evidence>
<name>A0ABQ9EMA1_TEGGR</name>
<gene>
    <name evidence="12" type="ORF">KUTeg_018290</name>
</gene>
<keyword evidence="2" id="KW-0812">Transmembrane</keyword>
<evidence type="ECO:0000256" key="1">
    <source>
        <dbReference type="ARBA" id="ARBA00010599"/>
    </source>
</evidence>
<feature type="signal peptide" evidence="11">
    <location>
        <begin position="1"/>
        <end position="22"/>
    </location>
</feature>
<evidence type="ECO:0000256" key="6">
    <source>
        <dbReference type="ARBA" id="ARBA00023180"/>
    </source>
</evidence>
<comment type="similarity">
    <text evidence="1">Belongs to the GLMP family.</text>
</comment>
<feature type="chain" id="PRO_5046810884" evidence="11">
    <location>
        <begin position="23"/>
        <end position="281"/>
    </location>
</feature>
<protein>
    <submittedName>
        <fullName evidence="12">Uncharacterized protein</fullName>
    </submittedName>
</protein>
<dbReference type="EMBL" id="JARBDR010000903">
    <property type="protein sequence ID" value="KAJ8304707.1"/>
    <property type="molecule type" value="Genomic_DNA"/>
</dbReference>
<dbReference type="InterPro" id="IPR029382">
    <property type="entry name" value="NCU-G1"/>
</dbReference>
<sequence>MAANKYIDLLALFLFFCTVVSTDRRITTDFSLGCNGRQDCEGVVAYIKALGDKDTLHYLISSIGLPSALVIRTESSTMNKDEIMIDWESFLSENITDKAGSIKVDKSIKVLFSYGVFFTRYNDTSDTADVSQYNVNNTDFHIFKFDHFTWENLKKVSDDFEIFHFFGTQGRASDLPHLEYNEDTAQFDFILSNINTHNATLARFAIEAVMLNNWRTRPNDESNGGYIQWKPVCYLAEPRSRDSDTYVKHYSVNKVNSELKDMLKQSIAYAYFGEALNSSTC</sequence>
<comment type="caution">
    <text evidence="12">The sequence shown here is derived from an EMBL/GenBank/DDBJ whole genome shotgun (WGS) entry which is preliminary data.</text>
</comment>
<comment type="function">
    <text evidence="8">Required to protect lysosomal transporter MFSD1 from lysosomal proteolysis and for MFSD1 lysosomal localization.</text>
</comment>
<evidence type="ECO:0000313" key="12">
    <source>
        <dbReference type="EMBL" id="KAJ8304707.1"/>
    </source>
</evidence>
<dbReference type="PANTHER" id="PTHR31981">
    <property type="entry name" value="GLYCOSYLATED LYSOSOMAL MEMBRANE PROTEIN"/>
    <property type="match status" value="1"/>
</dbReference>
<organism evidence="12 13">
    <name type="scientific">Tegillarca granosa</name>
    <name type="common">Malaysian cockle</name>
    <name type="synonym">Anadara granosa</name>
    <dbReference type="NCBI Taxonomy" id="220873"/>
    <lineage>
        <taxon>Eukaryota</taxon>
        <taxon>Metazoa</taxon>
        <taxon>Spiralia</taxon>
        <taxon>Lophotrochozoa</taxon>
        <taxon>Mollusca</taxon>
        <taxon>Bivalvia</taxon>
        <taxon>Autobranchia</taxon>
        <taxon>Pteriomorphia</taxon>
        <taxon>Arcoida</taxon>
        <taxon>Arcoidea</taxon>
        <taxon>Arcidae</taxon>
        <taxon>Tegillarca</taxon>
    </lineage>
</organism>
<comment type="subcellular location">
    <subcellularLocation>
        <location evidence="9">Lysosome membrane</location>
        <topology evidence="9">Single-pass type I membrane protein</topology>
        <orientation evidence="9">Lumenal side</orientation>
    </subcellularLocation>
</comment>
<evidence type="ECO:0000256" key="3">
    <source>
        <dbReference type="ARBA" id="ARBA00022729"/>
    </source>
</evidence>
<reference evidence="12 13" key="1">
    <citation type="submission" date="2022-12" db="EMBL/GenBank/DDBJ databases">
        <title>Chromosome-level genome of Tegillarca granosa.</title>
        <authorList>
            <person name="Kim J."/>
        </authorList>
    </citation>
    <scope>NUCLEOTIDE SEQUENCE [LARGE SCALE GENOMIC DNA]</scope>
    <source>
        <strain evidence="12">Teg-2019</strain>
        <tissue evidence="12">Adductor muscle</tissue>
    </source>
</reference>
<evidence type="ECO:0000256" key="4">
    <source>
        <dbReference type="ARBA" id="ARBA00022989"/>
    </source>
</evidence>
<keyword evidence="13" id="KW-1185">Reference proteome</keyword>
<accession>A0ABQ9EMA1</accession>